<feature type="compositionally biased region" description="Basic residues" evidence="1">
    <location>
        <begin position="27"/>
        <end position="53"/>
    </location>
</feature>
<protein>
    <submittedName>
        <fullName evidence="2">Uncharacterized protein</fullName>
    </submittedName>
</protein>
<dbReference type="Proteomes" id="UP001221757">
    <property type="component" value="Unassembled WGS sequence"/>
</dbReference>
<dbReference type="AlphaFoldDB" id="A0AAD7H2H0"/>
<evidence type="ECO:0000256" key="1">
    <source>
        <dbReference type="SAM" id="MobiDB-lite"/>
    </source>
</evidence>
<proteinExistence type="predicted"/>
<feature type="region of interest" description="Disordered" evidence="1">
    <location>
        <begin position="1"/>
        <end position="75"/>
    </location>
</feature>
<evidence type="ECO:0000313" key="2">
    <source>
        <dbReference type="EMBL" id="KAJ7710430.1"/>
    </source>
</evidence>
<dbReference type="EMBL" id="JARKIE010000001">
    <property type="protein sequence ID" value="KAJ7710430.1"/>
    <property type="molecule type" value="Genomic_DNA"/>
</dbReference>
<dbReference type="PANTHER" id="PTHR28031">
    <property type="entry name" value="PROLINE-RICH PROTEIN HUA1"/>
    <property type="match status" value="1"/>
</dbReference>
<sequence length="249" mass="27531">MSRSLRVTFTRRRASRQADSRMSQVHVRPRTPARRGIRPPHPRCRRTSRRPVPRRPPSPGSPLDDGRSMRTPMPGHSLLRASSMLVYPPHFECAKCNNTGYKHVDPGHPCHRCWERYTHPYTSTLMHAPAASAALGAQAHASLFFQCLLPRTHAPPCGPAPHCAVPPPCGATRTPPWCRYAPPPANGSTYSANVYPPPHAIYPPGDVRLGSALCWRCGGRGTVSFLVFEMVPCVECVPHILSHITDKPL</sequence>
<dbReference type="GO" id="GO:0005737">
    <property type="term" value="C:cytoplasm"/>
    <property type="evidence" value="ECO:0007669"/>
    <property type="project" value="TreeGrafter"/>
</dbReference>
<accession>A0AAD7H2H0</accession>
<gene>
    <name evidence="2" type="ORF">B0H17DRAFT_1635</name>
</gene>
<dbReference type="InterPro" id="IPR038910">
    <property type="entry name" value="Hua1-like"/>
</dbReference>
<name>A0AAD7H2H0_MYCRO</name>
<reference evidence="2" key="1">
    <citation type="submission" date="2023-03" db="EMBL/GenBank/DDBJ databases">
        <title>Massive genome expansion in bonnet fungi (Mycena s.s.) driven by repeated elements and novel gene families across ecological guilds.</title>
        <authorList>
            <consortium name="Lawrence Berkeley National Laboratory"/>
            <person name="Harder C.B."/>
            <person name="Miyauchi S."/>
            <person name="Viragh M."/>
            <person name="Kuo A."/>
            <person name="Thoen E."/>
            <person name="Andreopoulos B."/>
            <person name="Lu D."/>
            <person name="Skrede I."/>
            <person name="Drula E."/>
            <person name="Henrissat B."/>
            <person name="Morin E."/>
            <person name="Kohler A."/>
            <person name="Barry K."/>
            <person name="LaButti K."/>
            <person name="Morin E."/>
            <person name="Salamov A."/>
            <person name="Lipzen A."/>
            <person name="Mereny Z."/>
            <person name="Hegedus B."/>
            <person name="Baldrian P."/>
            <person name="Stursova M."/>
            <person name="Weitz H."/>
            <person name="Taylor A."/>
            <person name="Grigoriev I.V."/>
            <person name="Nagy L.G."/>
            <person name="Martin F."/>
            <person name="Kauserud H."/>
        </authorList>
    </citation>
    <scope>NUCLEOTIDE SEQUENCE</scope>
    <source>
        <strain evidence="2">CBHHK067</strain>
    </source>
</reference>
<organism evidence="2 3">
    <name type="scientific">Mycena rosella</name>
    <name type="common">Pink bonnet</name>
    <name type="synonym">Agaricus rosellus</name>
    <dbReference type="NCBI Taxonomy" id="1033263"/>
    <lineage>
        <taxon>Eukaryota</taxon>
        <taxon>Fungi</taxon>
        <taxon>Dikarya</taxon>
        <taxon>Basidiomycota</taxon>
        <taxon>Agaricomycotina</taxon>
        <taxon>Agaricomycetes</taxon>
        <taxon>Agaricomycetidae</taxon>
        <taxon>Agaricales</taxon>
        <taxon>Marasmiineae</taxon>
        <taxon>Mycenaceae</taxon>
        <taxon>Mycena</taxon>
    </lineage>
</organism>
<evidence type="ECO:0000313" key="3">
    <source>
        <dbReference type="Proteomes" id="UP001221757"/>
    </source>
</evidence>
<keyword evidence="3" id="KW-1185">Reference proteome</keyword>
<dbReference type="PANTHER" id="PTHR28031:SF1">
    <property type="entry name" value="PROLINE-RICH PROTEIN HUA1"/>
    <property type="match status" value="1"/>
</dbReference>
<comment type="caution">
    <text evidence="2">The sequence shown here is derived from an EMBL/GenBank/DDBJ whole genome shotgun (WGS) entry which is preliminary data.</text>
</comment>